<accession>A0ACC3NRL4</accession>
<sequence>MEYEKCYAFEPESARPAKRRRVEPQGLHASWRARHEAYQKAWREQKQRIDAELSSINSSTVLELTKFLDGAAQSNSPGAIPTAVLSTGPDTSSRTSVIQQLSGTQNLLARKVFISISATTGGNLKALLKATIQKATSRNEGIDDQEDDSAAQNKGAKLLNYDLQILANYVREKRLQQVAIAIQDTEAFDSELLSELIELLGCWLDRIPFVFLFTIATSLDILQQRLSKGAIKCLKGQLFDVAPSEDEVERAFEAITNPSTSLWIGPELMSTALERQSDYIQSIGSFVGAAQYAYMSSYYANALSIFLDPAIKPSEVSADHFEALRNLDSFRDYCRGLLDNNEIVRLRGLFDSDDSLLKVVRAELNRGTEALANVMIAVEVVRELQLWAQGSRAAVTSKSKLYCQAMSNKLAGSSLVRSLLLSTRKARSDAAMRTLTAVMGVDIPKNLKQQCAKIRKELTDMVMNQPNTGQTLRSEDNIRNSTLRTTVVAQKVELSKQKSTLSKQDAAYTALLRRFTDLLDGYLNKTFIDPKSLLFHEIFLYDLKSPNRETFTPRPRHAIERALAAPHDYLDCSCCAPEQGDVTLAASQPATAVLYQLYLESGSLINVSDLWQAFQAVLGDAGQTEQQQMALFLRDLAELRYLGLVKGTRKRADHIAKVVWKGL</sequence>
<proteinExistence type="predicted"/>
<protein>
    <submittedName>
        <fullName evidence="1">Origin recognition complex subunit 3</fullName>
    </submittedName>
</protein>
<evidence type="ECO:0000313" key="1">
    <source>
        <dbReference type="EMBL" id="KAK3720921.1"/>
    </source>
</evidence>
<keyword evidence="2" id="KW-1185">Reference proteome</keyword>
<reference evidence="1" key="1">
    <citation type="submission" date="2023-07" db="EMBL/GenBank/DDBJ databases">
        <title>Black Yeasts Isolated from many extreme environments.</title>
        <authorList>
            <person name="Coleine C."/>
            <person name="Stajich J.E."/>
            <person name="Selbmann L."/>
        </authorList>
    </citation>
    <scope>NUCLEOTIDE SEQUENCE</scope>
    <source>
        <strain evidence="1">CCFEE 5714</strain>
    </source>
</reference>
<dbReference type="EMBL" id="JAUTXU010000020">
    <property type="protein sequence ID" value="KAK3720921.1"/>
    <property type="molecule type" value="Genomic_DNA"/>
</dbReference>
<dbReference type="Proteomes" id="UP001281147">
    <property type="component" value="Unassembled WGS sequence"/>
</dbReference>
<name>A0ACC3NRL4_9PEZI</name>
<organism evidence="1 2">
    <name type="scientific">Vermiconidia calcicola</name>
    <dbReference type="NCBI Taxonomy" id="1690605"/>
    <lineage>
        <taxon>Eukaryota</taxon>
        <taxon>Fungi</taxon>
        <taxon>Dikarya</taxon>
        <taxon>Ascomycota</taxon>
        <taxon>Pezizomycotina</taxon>
        <taxon>Dothideomycetes</taxon>
        <taxon>Dothideomycetidae</taxon>
        <taxon>Mycosphaerellales</taxon>
        <taxon>Extremaceae</taxon>
        <taxon>Vermiconidia</taxon>
    </lineage>
</organism>
<evidence type="ECO:0000313" key="2">
    <source>
        <dbReference type="Proteomes" id="UP001281147"/>
    </source>
</evidence>
<comment type="caution">
    <text evidence="1">The sequence shown here is derived from an EMBL/GenBank/DDBJ whole genome shotgun (WGS) entry which is preliminary data.</text>
</comment>
<gene>
    <name evidence="1" type="primary">ORC3_1</name>
    <name evidence="1" type="ORF">LTR37_003584</name>
</gene>